<proteinExistence type="predicted"/>
<evidence type="ECO:0000313" key="2">
    <source>
        <dbReference type="Proteomes" id="UP000182888"/>
    </source>
</evidence>
<dbReference type="EMBL" id="CCND01000011">
    <property type="protein sequence ID" value="CDX54508.1"/>
    <property type="molecule type" value="Genomic_DNA"/>
</dbReference>
<reference evidence="2" key="1">
    <citation type="submission" date="2014-08" db="EMBL/GenBank/DDBJ databases">
        <authorList>
            <person name="Edwards T."/>
        </authorList>
    </citation>
    <scope>NUCLEOTIDE SEQUENCE [LARGE SCALE GENOMIC DNA]</scope>
</reference>
<accession>A0A0K2VVK3</accession>
<name>A0A0K2VVK3_MESPL</name>
<sequence>MTKTTFGATFSDGVTIKRNSNRDYEAAFIKRVQGPNGTYEVAGFSRSRALAERALATEVNRTAKFAQTARGAGHTVIFSEVADTFRL</sequence>
<dbReference type="AlphaFoldDB" id="A0A0K2VVK3"/>
<protein>
    <submittedName>
        <fullName evidence="1">Uncharacterized protein</fullName>
    </submittedName>
</protein>
<dbReference type="Proteomes" id="UP000182888">
    <property type="component" value="Unassembled WGS sequence"/>
</dbReference>
<organism evidence="1 2">
    <name type="scientific">Mesorhizobium plurifarium</name>
    <dbReference type="NCBI Taxonomy" id="69974"/>
    <lineage>
        <taxon>Bacteria</taxon>
        <taxon>Pseudomonadati</taxon>
        <taxon>Pseudomonadota</taxon>
        <taxon>Alphaproteobacteria</taxon>
        <taxon>Hyphomicrobiales</taxon>
        <taxon>Phyllobacteriaceae</taxon>
        <taxon>Mesorhizobium</taxon>
    </lineage>
</organism>
<gene>
    <name evidence="1" type="ORF">MPL1032_190126</name>
</gene>
<evidence type="ECO:0000313" key="1">
    <source>
        <dbReference type="EMBL" id="CDX54508.1"/>
    </source>
</evidence>